<dbReference type="Proteomes" id="UP000036410">
    <property type="component" value="Chromosome"/>
</dbReference>
<protein>
    <submittedName>
        <fullName evidence="1">Uncharacterized protein</fullName>
    </submittedName>
</protein>
<dbReference type="GeneID" id="48013490"/>
<gene>
    <name evidence="1" type="ORF">AS52_02991</name>
</gene>
<evidence type="ECO:0000313" key="2">
    <source>
        <dbReference type="Proteomes" id="UP000036410"/>
    </source>
</evidence>
<dbReference type="AlphaFoldDB" id="A0A806TIG8"/>
<dbReference type="RefSeq" id="WP_028412882.1">
    <property type="nucleotide sequence ID" value="NZ_CP010586.1"/>
</dbReference>
<accession>A0A806TIG8</accession>
<reference evidence="1 2" key="1">
    <citation type="submission" date="2015-01" db="EMBL/GenBank/DDBJ databases">
        <title>Genome sequence of bacillus megaterium Q3.</title>
        <authorList>
            <person name="Wang Y."/>
            <person name="Luo K."/>
            <person name="Bai L."/>
            <person name="Luo F."/>
        </authorList>
    </citation>
    <scope>NUCLEOTIDE SEQUENCE [LARGE SCALE GENOMIC DNA]</scope>
    <source>
        <strain evidence="1 2">Q3</strain>
    </source>
</reference>
<proteinExistence type="predicted"/>
<name>A0A806TIG8_PRIMG</name>
<dbReference type="EMBL" id="CP010586">
    <property type="protein sequence ID" value="AKP77952.1"/>
    <property type="molecule type" value="Genomic_DNA"/>
</dbReference>
<sequence>MFYSSFYTPFQYSFYPYFMPSFARPIGFVVSPDGAMDNWWGKKPSWWGKITPSAGVFPPVTQYYTGSLVPYSLRGYY</sequence>
<evidence type="ECO:0000313" key="1">
    <source>
        <dbReference type="EMBL" id="AKP77952.1"/>
    </source>
</evidence>
<organism evidence="1 2">
    <name type="scientific">Priestia megaterium Q3</name>
    <dbReference type="NCBI Taxonomy" id="1452722"/>
    <lineage>
        <taxon>Bacteria</taxon>
        <taxon>Bacillati</taxon>
        <taxon>Bacillota</taxon>
        <taxon>Bacilli</taxon>
        <taxon>Bacillales</taxon>
        <taxon>Bacillaceae</taxon>
        <taxon>Priestia</taxon>
    </lineage>
</organism>